<dbReference type="Proteomes" id="UP000183407">
    <property type="component" value="Unassembled WGS sequence"/>
</dbReference>
<accession>A0A1H4UC43</accession>
<reference evidence="2" key="1">
    <citation type="submission" date="2016-10" db="EMBL/GenBank/DDBJ databases">
        <authorList>
            <person name="Varghese N."/>
        </authorList>
    </citation>
    <scope>NUCLEOTIDE SEQUENCE [LARGE SCALE GENOMIC DNA]</scope>
    <source>
        <strain evidence="2">DSM 44719</strain>
    </source>
</reference>
<dbReference type="EMBL" id="FNTL01000004">
    <property type="protein sequence ID" value="SEC65958.1"/>
    <property type="molecule type" value="Genomic_DNA"/>
</dbReference>
<evidence type="ECO:0000313" key="1">
    <source>
        <dbReference type="EMBL" id="SEC65958.1"/>
    </source>
</evidence>
<protein>
    <submittedName>
        <fullName evidence="1">Uncharacterized protein</fullName>
    </submittedName>
</protein>
<dbReference type="RefSeq" id="WP_073363326.1">
    <property type="nucleotide sequence ID" value="NZ_FNTL01000004.1"/>
</dbReference>
<evidence type="ECO:0000313" key="2">
    <source>
        <dbReference type="Proteomes" id="UP000183407"/>
    </source>
</evidence>
<dbReference type="AlphaFoldDB" id="A0A1H4UC43"/>
<name>A0A1H4UC43_RHOJO</name>
<gene>
    <name evidence="1" type="ORF">SAMN04490220_2231</name>
</gene>
<proteinExistence type="predicted"/>
<dbReference type="OrthoDB" id="4558051at2"/>
<organism evidence="1 2">
    <name type="scientific">Rhodococcus jostii</name>
    <dbReference type="NCBI Taxonomy" id="132919"/>
    <lineage>
        <taxon>Bacteria</taxon>
        <taxon>Bacillati</taxon>
        <taxon>Actinomycetota</taxon>
        <taxon>Actinomycetes</taxon>
        <taxon>Mycobacteriales</taxon>
        <taxon>Nocardiaceae</taxon>
        <taxon>Rhodococcus</taxon>
    </lineage>
</organism>
<sequence>MEIPEWKTFTVEDISVGPHAHGFGRTAEGNSYAFRVRKSTMHVEVYRADVETEVPAPDDIVASARRSVREIDLTDERSIVAVVRDAVSDPDSLSAGPEDGMTVRAVLSRLGAVIDGL</sequence>